<protein>
    <submittedName>
        <fullName evidence="2">Uncharacterized protein</fullName>
    </submittedName>
</protein>
<proteinExistence type="predicted"/>
<comment type="caution">
    <text evidence="2">The sequence shown here is derived from an EMBL/GenBank/DDBJ whole genome shotgun (WGS) entry which is preliminary data.</text>
</comment>
<feature type="compositionally biased region" description="Polar residues" evidence="1">
    <location>
        <begin position="112"/>
        <end position="128"/>
    </location>
</feature>
<reference evidence="3" key="1">
    <citation type="journal article" date="2015" name="Genome Announc.">
        <title>Draft whole-genome sequence of the biocontrol agent Trichoderma harzianum T6776.</title>
        <authorList>
            <person name="Baroncelli R."/>
            <person name="Piaggeschi G."/>
            <person name="Fiorini L."/>
            <person name="Bertolini E."/>
            <person name="Zapparata A."/>
            <person name="Pe M.E."/>
            <person name="Sarrocco S."/>
            <person name="Vannacci G."/>
        </authorList>
    </citation>
    <scope>NUCLEOTIDE SEQUENCE [LARGE SCALE GENOMIC DNA]</scope>
    <source>
        <strain evidence="3">T6776</strain>
    </source>
</reference>
<name>A0A0F9Z7G3_TRIHA</name>
<gene>
    <name evidence="2" type="ORF">THAR02_11349</name>
</gene>
<feature type="region of interest" description="Disordered" evidence="1">
    <location>
        <begin position="103"/>
        <end position="129"/>
    </location>
</feature>
<dbReference type="Proteomes" id="UP000034112">
    <property type="component" value="Unassembled WGS sequence"/>
</dbReference>
<organism evidence="2 3">
    <name type="scientific">Trichoderma harzianum</name>
    <name type="common">Hypocrea lixii</name>
    <dbReference type="NCBI Taxonomy" id="5544"/>
    <lineage>
        <taxon>Eukaryota</taxon>
        <taxon>Fungi</taxon>
        <taxon>Dikarya</taxon>
        <taxon>Ascomycota</taxon>
        <taxon>Pezizomycotina</taxon>
        <taxon>Sordariomycetes</taxon>
        <taxon>Hypocreomycetidae</taxon>
        <taxon>Hypocreales</taxon>
        <taxon>Hypocreaceae</taxon>
        <taxon>Trichoderma</taxon>
    </lineage>
</organism>
<dbReference type="EMBL" id="JOKZ01000853">
    <property type="protein sequence ID" value="KKO96546.1"/>
    <property type="molecule type" value="Genomic_DNA"/>
</dbReference>
<sequence>MAIVSPEPDEGFFNLMAIGGGLFREGIRYAMSIISIELLAQVENQYLDGTLHRKSHYINPLKKAITGMISQSLERIRQGETNVKSHMFLCMITAQAEATEEGVSGEGRVAKGTTSLSIPTPDVESTSVGEREDYTYGLDFDMDFFMAETGFS</sequence>
<evidence type="ECO:0000313" key="2">
    <source>
        <dbReference type="EMBL" id="KKO96546.1"/>
    </source>
</evidence>
<dbReference type="AlphaFoldDB" id="A0A0F9Z7G3"/>
<evidence type="ECO:0000313" key="3">
    <source>
        <dbReference type="Proteomes" id="UP000034112"/>
    </source>
</evidence>
<evidence type="ECO:0000256" key="1">
    <source>
        <dbReference type="SAM" id="MobiDB-lite"/>
    </source>
</evidence>
<dbReference type="OrthoDB" id="4337792at2759"/>
<accession>A0A0F9Z7G3</accession>